<evidence type="ECO:0000259" key="12">
    <source>
        <dbReference type="Pfam" id="PF12019"/>
    </source>
</evidence>
<keyword evidence="3" id="KW-1003">Cell membrane</keyword>
<dbReference type="SUPFAM" id="SSF54523">
    <property type="entry name" value="Pili subunits"/>
    <property type="match status" value="1"/>
</dbReference>
<comment type="similarity">
    <text evidence="9">Belongs to the GSP H family.</text>
</comment>
<evidence type="ECO:0000256" key="11">
    <source>
        <dbReference type="SAM" id="Phobius"/>
    </source>
</evidence>
<comment type="caution">
    <text evidence="13">The sequence shown here is derived from an EMBL/GenBank/DDBJ whole genome shotgun (WGS) entry which is preliminary data.</text>
</comment>
<name>A0A927C312_9GAMM</name>
<keyword evidence="8 11" id="KW-0472">Membrane</keyword>
<evidence type="ECO:0000313" key="14">
    <source>
        <dbReference type="Proteomes" id="UP000610558"/>
    </source>
</evidence>
<comment type="subcellular location">
    <subcellularLocation>
        <location evidence="1">Cell inner membrane</location>
        <topology evidence="1">Single-pass membrane protein</topology>
    </subcellularLocation>
</comment>
<dbReference type="RefSeq" id="WP_190763474.1">
    <property type="nucleotide sequence ID" value="NZ_JACXLD010000002.1"/>
</dbReference>
<evidence type="ECO:0000256" key="3">
    <source>
        <dbReference type="ARBA" id="ARBA00022475"/>
    </source>
</evidence>
<evidence type="ECO:0000256" key="8">
    <source>
        <dbReference type="ARBA" id="ARBA00023136"/>
    </source>
</evidence>
<protein>
    <recommendedName>
        <fullName evidence="2">Type II secretion system protein H</fullName>
    </recommendedName>
    <alternativeName>
        <fullName evidence="10">General secretion pathway protein H</fullName>
    </alternativeName>
</protein>
<dbReference type="GO" id="GO:0015628">
    <property type="term" value="P:protein secretion by the type II secretion system"/>
    <property type="evidence" value="ECO:0007669"/>
    <property type="project" value="InterPro"/>
</dbReference>
<dbReference type="EMBL" id="JACXLD010000002">
    <property type="protein sequence ID" value="MBD2858550.1"/>
    <property type="molecule type" value="Genomic_DNA"/>
</dbReference>
<dbReference type="GO" id="GO:0015627">
    <property type="term" value="C:type II protein secretion system complex"/>
    <property type="evidence" value="ECO:0007669"/>
    <property type="project" value="InterPro"/>
</dbReference>
<dbReference type="Gene3D" id="3.55.40.10">
    <property type="entry name" value="minor pseudopilin epsh domain"/>
    <property type="match status" value="1"/>
</dbReference>
<feature type="domain" description="General secretion pathway GspH" evidence="12">
    <location>
        <begin position="55"/>
        <end position="157"/>
    </location>
</feature>
<dbReference type="Proteomes" id="UP000610558">
    <property type="component" value="Unassembled WGS sequence"/>
</dbReference>
<keyword evidence="7 11" id="KW-1133">Transmembrane helix</keyword>
<evidence type="ECO:0000256" key="6">
    <source>
        <dbReference type="ARBA" id="ARBA00022692"/>
    </source>
</evidence>
<dbReference type="GO" id="GO:0005886">
    <property type="term" value="C:plasma membrane"/>
    <property type="evidence" value="ECO:0007669"/>
    <property type="project" value="UniProtKB-SubCell"/>
</dbReference>
<dbReference type="Pfam" id="PF12019">
    <property type="entry name" value="GspH"/>
    <property type="match status" value="1"/>
</dbReference>
<dbReference type="PROSITE" id="PS00409">
    <property type="entry name" value="PROKAR_NTER_METHYL"/>
    <property type="match status" value="1"/>
</dbReference>
<feature type="transmembrane region" description="Helical" evidence="11">
    <location>
        <begin position="21"/>
        <end position="39"/>
    </location>
</feature>
<dbReference type="InterPro" id="IPR002416">
    <property type="entry name" value="T2SS_protein-GspH"/>
</dbReference>
<dbReference type="InterPro" id="IPR012902">
    <property type="entry name" value="N_methyl_site"/>
</dbReference>
<dbReference type="InterPro" id="IPR022346">
    <property type="entry name" value="T2SS_GspH"/>
</dbReference>
<gene>
    <name evidence="13" type="ORF">IB286_05960</name>
</gene>
<dbReference type="Pfam" id="PF07963">
    <property type="entry name" value="N_methyl"/>
    <property type="match status" value="1"/>
</dbReference>
<evidence type="ECO:0000256" key="5">
    <source>
        <dbReference type="ARBA" id="ARBA00022519"/>
    </source>
</evidence>
<evidence type="ECO:0000256" key="2">
    <source>
        <dbReference type="ARBA" id="ARBA00021549"/>
    </source>
</evidence>
<organism evidence="13 14">
    <name type="scientific">Spongiibacter pelagi</name>
    <dbReference type="NCBI Taxonomy" id="2760804"/>
    <lineage>
        <taxon>Bacteria</taxon>
        <taxon>Pseudomonadati</taxon>
        <taxon>Pseudomonadota</taxon>
        <taxon>Gammaproteobacteria</taxon>
        <taxon>Cellvibrionales</taxon>
        <taxon>Spongiibacteraceae</taxon>
        <taxon>Spongiibacter</taxon>
    </lineage>
</organism>
<keyword evidence="5" id="KW-0997">Cell inner membrane</keyword>
<keyword evidence="14" id="KW-1185">Reference proteome</keyword>
<dbReference type="NCBIfam" id="TIGR02532">
    <property type="entry name" value="IV_pilin_GFxxxE"/>
    <property type="match status" value="1"/>
</dbReference>
<evidence type="ECO:0000313" key="13">
    <source>
        <dbReference type="EMBL" id="MBD2858550.1"/>
    </source>
</evidence>
<dbReference type="InterPro" id="IPR045584">
    <property type="entry name" value="Pilin-like"/>
</dbReference>
<reference evidence="13" key="1">
    <citation type="submission" date="2020-09" db="EMBL/GenBank/DDBJ databases">
        <authorList>
            <person name="Yoon J.-W."/>
        </authorList>
    </citation>
    <scope>NUCLEOTIDE SEQUENCE</scope>
    <source>
        <strain evidence="13">KMU-158</strain>
    </source>
</reference>
<dbReference type="AlphaFoldDB" id="A0A927C312"/>
<dbReference type="PRINTS" id="PR00885">
    <property type="entry name" value="BCTERIALGSPH"/>
</dbReference>
<evidence type="ECO:0000256" key="7">
    <source>
        <dbReference type="ARBA" id="ARBA00022989"/>
    </source>
</evidence>
<evidence type="ECO:0000256" key="4">
    <source>
        <dbReference type="ARBA" id="ARBA00022481"/>
    </source>
</evidence>
<evidence type="ECO:0000256" key="1">
    <source>
        <dbReference type="ARBA" id="ARBA00004377"/>
    </source>
</evidence>
<keyword evidence="4" id="KW-0488">Methylation</keyword>
<evidence type="ECO:0000256" key="9">
    <source>
        <dbReference type="ARBA" id="ARBA00025772"/>
    </source>
</evidence>
<keyword evidence="6 11" id="KW-0812">Transmembrane</keyword>
<proteinExistence type="inferred from homology"/>
<accession>A0A927C312</accession>
<sequence length="174" mass="19034">MILLTGRNNSRHQRGFSLLELMVVVFIIGLLSTAVVLAIPSRSGEQLLVQERYKLLGALRTARAEAVFSGHSLGLLWQSNQGRFLILSRSGWAPITAGVLAKTIELDASVNSEITLSGQLIETQSSGQNKILTPQLVFLGDGQVSAFEWRLSTAGANSVEFDQRLRLIDDEEAR</sequence>
<evidence type="ECO:0000256" key="10">
    <source>
        <dbReference type="ARBA" id="ARBA00030775"/>
    </source>
</evidence>